<reference evidence="1 2" key="1">
    <citation type="submission" date="2018-03" db="EMBL/GenBank/DDBJ databases">
        <title>Draft Genome Sequences of the Obligatory Marine Myxobacteria Enhygromyxa salina SWB005.</title>
        <authorList>
            <person name="Poehlein A."/>
            <person name="Moghaddam J.A."/>
            <person name="Harms H."/>
            <person name="Alanjari M."/>
            <person name="Koenig G.M."/>
            <person name="Daniel R."/>
            <person name="Schaeberle T.F."/>
        </authorList>
    </citation>
    <scope>NUCLEOTIDE SEQUENCE [LARGE SCALE GENOMIC DNA]</scope>
    <source>
        <strain evidence="1 2">SWB005</strain>
    </source>
</reference>
<protein>
    <submittedName>
        <fullName evidence="1">Uncharacterized protein</fullName>
    </submittedName>
</protein>
<evidence type="ECO:0000313" key="2">
    <source>
        <dbReference type="Proteomes" id="UP000237968"/>
    </source>
</evidence>
<accession>A0A2S9XE96</accession>
<proteinExistence type="predicted"/>
<gene>
    <name evidence="1" type="ORF">ENSA5_58170</name>
</gene>
<evidence type="ECO:0000313" key="1">
    <source>
        <dbReference type="EMBL" id="PRP91080.1"/>
    </source>
</evidence>
<sequence>MTTAIILFTTLLLDPLGTAPDLCADVYLDTDSEPITDAEGTTLSRFCEWTGPEVPVWNDDVCCTIGAAGAECRLAPIDQACDEGRRMYCEYGELFTDMSVVCYQPFRSACELSSCSRGTVQSPDDIQEDILCCYNGSCYEFTSIYLEDCDGLLGWCSYGYSKEDGTVDCYD</sequence>
<dbReference type="OrthoDB" id="5530071at2"/>
<keyword evidence="2" id="KW-1185">Reference proteome</keyword>
<dbReference type="EMBL" id="PVNK01000257">
    <property type="protein sequence ID" value="PRP91080.1"/>
    <property type="molecule type" value="Genomic_DNA"/>
</dbReference>
<comment type="caution">
    <text evidence="1">The sequence shown here is derived from an EMBL/GenBank/DDBJ whole genome shotgun (WGS) entry which is preliminary data.</text>
</comment>
<dbReference type="Proteomes" id="UP000237968">
    <property type="component" value="Unassembled WGS sequence"/>
</dbReference>
<name>A0A2S9XE96_9BACT</name>
<dbReference type="RefSeq" id="WP_106395023.1">
    <property type="nucleotide sequence ID" value="NZ_PVNK01000257.1"/>
</dbReference>
<dbReference type="AlphaFoldDB" id="A0A2S9XE96"/>
<organism evidence="1 2">
    <name type="scientific">Enhygromyxa salina</name>
    <dbReference type="NCBI Taxonomy" id="215803"/>
    <lineage>
        <taxon>Bacteria</taxon>
        <taxon>Pseudomonadati</taxon>
        <taxon>Myxococcota</taxon>
        <taxon>Polyangia</taxon>
        <taxon>Nannocystales</taxon>
        <taxon>Nannocystaceae</taxon>
        <taxon>Enhygromyxa</taxon>
    </lineage>
</organism>